<evidence type="ECO:0000313" key="1">
    <source>
        <dbReference type="EMBL" id="GLQ32744.1"/>
    </source>
</evidence>
<dbReference type="RefSeq" id="WP_284382856.1">
    <property type="nucleotide sequence ID" value="NZ_BSNM01000016.1"/>
</dbReference>
<reference evidence="1" key="2">
    <citation type="submission" date="2023-01" db="EMBL/GenBank/DDBJ databases">
        <title>Draft genome sequence of Litoribrevibacter albus strain NBRC 110071.</title>
        <authorList>
            <person name="Sun Q."/>
            <person name="Mori K."/>
        </authorList>
    </citation>
    <scope>NUCLEOTIDE SEQUENCE</scope>
    <source>
        <strain evidence="1">NBRC 110071</strain>
    </source>
</reference>
<proteinExistence type="predicted"/>
<dbReference type="Proteomes" id="UP001161389">
    <property type="component" value="Unassembled WGS sequence"/>
</dbReference>
<protein>
    <recommendedName>
        <fullName evidence="3">pEK499-p136 HEPN domain-containing protein</fullName>
    </recommendedName>
</protein>
<sequence length="164" mass="19053">MKTTTDWNILIQGYMSLIWCQESTKPENQNKKVSELLSEFQKRNNGVLPLNIGSMLSAAYICFMYPQQSEFDELDFSAIDTSCFSIKLGKKNDSKYICRRIRNSLAHAHFEIFNSSFRFLDQTSQGKDRFEAEIKIKDFGSFLNDFFHISKNQSFNQTDKGQPL</sequence>
<dbReference type="EMBL" id="BSNM01000016">
    <property type="protein sequence ID" value="GLQ32744.1"/>
    <property type="molecule type" value="Genomic_DNA"/>
</dbReference>
<evidence type="ECO:0008006" key="3">
    <source>
        <dbReference type="Google" id="ProtNLM"/>
    </source>
</evidence>
<gene>
    <name evidence="1" type="ORF">GCM10007876_32230</name>
</gene>
<name>A0AA37W933_9GAMM</name>
<keyword evidence="2" id="KW-1185">Reference proteome</keyword>
<accession>A0AA37W933</accession>
<evidence type="ECO:0000313" key="2">
    <source>
        <dbReference type="Proteomes" id="UP001161389"/>
    </source>
</evidence>
<organism evidence="1 2">
    <name type="scientific">Litoribrevibacter albus</name>
    <dbReference type="NCBI Taxonomy" id="1473156"/>
    <lineage>
        <taxon>Bacteria</taxon>
        <taxon>Pseudomonadati</taxon>
        <taxon>Pseudomonadota</taxon>
        <taxon>Gammaproteobacteria</taxon>
        <taxon>Oceanospirillales</taxon>
        <taxon>Oceanospirillaceae</taxon>
        <taxon>Litoribrevibacter</taxon>
    </lineage>
</organism>
<dbReference type="AlphaFoldDB" id="A0AA37W933"/>
<reference evidence="1" key="1">
    <citation type="journal article" date="2014" name="Int. J. Syst. Evol. Microbiol.">
        <title>Complete genome sequence of Corynebacterium casei LMG S-19264T (=DSM 44701T), isolated from a smear-ripened cheese.</title>
        <authorList>
            <consortium name="US DOE Joint Genome Institute (JGI-PGF)"/>
            <person name="Walter F."/>
            <person name="Albersmeier A."/>
            <person name="Kalinowski J."/>
            <person name="Ruckert C."/>
        </authorList>
    </citation>
    <scope>NUCLEOTIDE SEQUENCE</scope>
    <source>
        <strain evidence="1">NBRC 110071</strain>
    </source>
</reference>
<comment type="caution">
    <text evidence="1">The sequence shown here is derived from an EMBL/GenBank/DDBJ whole genome shotgun (WGS) entry which is preliminary data.</text>
</comment>